<name>A0A378NQX3_9FIRM</name>
<evidence type="ECO:0000256" key="18">
    <source>
        <dbReference type="ARBA" id="ARBA00049504"/>
    </source>
</evidence>
<comment type="function">
    <text evidence="14 19">Joins adenosylcobinamide-GDP and alpha-ribazole to generate adenosylcobalamin (Ado-cobalamin). Also synthesizes adenosylcobalamin 5'-phosphate from adenosylcobinamide-GDP and alpha-ribazole 5'-phosphate.</text>
</comment>
<protein>
    <recommendedName>
        <fullName evidence="6 19">Adenosylcobinamide-GDP ribazoletransferase</fullName>
        <ecNumber evidence="5 19">2.7.8.26</ecNumber>
    </recommendedName>
    <alternativeName>
        <fullName evidence="16 19">Cobalamin synthase</fullName>
    </alternativeName>
    <alternativeName>
        <fullName evidence="15 19">Cobalamin-5'-phosphate synthase</fullName>
    </alternativeName>
</protein>
<feature type="transmembrane region" description="Helical" evidence="19">
    <location>
        <begin position="33"/>
        <end position="55"/>
    </location>
</feature>
<dbReference type="EC" id="2.7.8.26" evidence="5 19"/>
<dbReference type="Proteomes" id="UP000255234">
    <property type="component" value="Unassembled WGS sequence"/>
</dbReference>
<comment type="similarity">
    <text evidence="4 19">Belongs to the CobS family.</text>
</comment>
<evidence type="ECO:0000256" key="14">
    <source>
        <dbReference type="ARBA" id="ARBA00025228"/>
    </source>
</evidence>
<comment type="catalytic activity">
    <reaction evidence="18 19">
        <text>alpha-ribazole 5'-phosphate + adenosylcob(III)inamide-GDP = adenosylcob(III)alamin 5'-phosphate + GMP + H(+)</text>
        <dbReference type="Rhea" id="RHEA:23560"/>
        <dbReference type="ChEBI" id="CHEBI:15378"/>
        <dbReference type="ChEBI" id="CHEBI:57918"/>
        <dbReference type="ChEBI" id="CHEBI:58115"/>
        <dbReference type="ChEBI" id="CHEBI:60487"/>
        <dbReference type="ChEBI" id="CHEBI:60493"/>
        <dbReference type="EC" id="2.7.8.26"/>
    </reaction>
</comment>
<comment type="cofactor">
    <cofactor evidence="1 19">
        <name>Mg(2+)</name>
        <dbReference type="ChEBI" id="CHEBI:18420"/>
    </cofactor>
</comment>
<gene>
    <name evidence="19" type="primary">cobS</name>
    <name evidence="20" type="ORF">NCTC10571_00355</name>
</gene>
<evidence type="ECO:0000256" key="7">
    <source>
        <dbReference type="ARBA" id="ARBA00022475"/>
    </source>
</evidence>
<dbReference type="GO" id="GO:0005886">
    <property type="term" value="C:plasma membrane"/>
    <property type="evidence" value="ECO:0007669"/>
    <property type="project" value="UniProtKB-SubCell"/>
</dbReference>
<evidence type="ECO:0000256" key="9">
    <source>
        <dbReference type="ARBA" id="ARBA00022679"/>
    </source>
</evidence>
<evidence type="ECO:0000256" key="15">
    <source>
        <dbReference type="ARBA" id="ARBA00032605"/>
    </source>
</evidence>
<dbReference type="GO" id="GO:0008818">
    <property type="term" value="F:cobalamin 5'-phosphate synthase activity"/>
    <property type="evidence" value="ECO:0007669"/>
    <property type="project" value="UniProtKB-UniRule"/>
</dbReference>
<dbReference type="GO" id="GO:0009236">
    <property type="term" value="P:cobalamin biosynthetic process"/>
    <property type="evidence" value="ECO:0007669"/>
    <property type="project" value="UniProtKB-UniRule"/>
</dbReference>
<evidence type="ECO:0000256" key="19">
    <source>
        <dbReference type="HAMAP-Rule" id="MF_00719"/>
    </source>
</evidence>
<feature type="transmembrane region" description="Helical" evidence="19">
    <location>
        <begin position="61"/>
        <end position="83"/>
    </location>
</feature>
<keyword evidence="10 19" id="KW-0812">Transmembrane</keyword>
<dbReference type="RefSeq" id="WP_018998567.1">
    <property type="nucleotide sequence ID" value="NZ_UGPP01000001.1"/>
</dbReference>
<feature type="transmembrane region" description="Helical" evidence="19">
    <location>
        <begin position="241"/>
        <end position="260"/>
    </location>
</feature>
<evidence type="ECO:0000256" key="12">
    <source>
        <dbReference type="ARBA" id="ARBA00022989"/>
    </source>
</evidence>
<dbReference type="HAMAP" id="MF_00719">
    <property type="entry name" value="CobS"/>
    <property type="match status" value="1"/>
</dbReference>
<evidence type="ECO:0000256" key="13">
    <source>
        <dbReference type="ARBA" id="ARBA00023136"/>
    </source>
</evidence>
<dbReference type="NCBIfam" id="TIGR00317">
    <property type="entry name" value="cobS"/>
    <property type="match status" value="1"/>
</dbReference>
<keyword evidence="12 19" id="KW-1133">Transmembrane helix</keyword>
<dbReference type="AlphaFoldDB" id="A0A378NQX3"/>
<evidence type="ECO:0000256" key="16">
    <source>
        <dbReference type="ARBA" id="ARBA00032853"/>
    </source>
</evidence>
<comment type="catalytic activity">
    <reaction evidence="17 19">
        <text>alpha-ribazole + adenosylcob(III)inamide-GDP = adenosylcob(III)alamin + GMP + H(+)</text>
        <dbReference type="Rhea" id="RHEA:16049"/>
        <dbReference type="ChEBI" id="CHEBI:10329"/>
        <dbReference type="ChEBI" id="CHEBI:15378"/>
        <dbReference type="ChEBI" id="CHEBI:18408"/>
        <dbReference type="ChEBI" id="CHEBI:58115"/>
        <dbReference type="ChEBI" id="CHEBI:60487"/>
        <dbReference type="EC" id="2.7.8.26"/>
    </reaction>
</comment>
<evidence type="ECO:0000256" key="1">
    <source>
        <dbReference type="ARBA" id="ARBA00001946"/>
    </source>
</evidence>
<comment type="pathway">
    <text evidence="3 19">Cofactor biosynthesis; adenosylcobalamin biosynthesis; adenosylcobalamin from cob(II)yrinate a,c-diamide: step 7/7.</text>
</comment>
<dbReference type="PANTHER" id="PTHR34148">
    <property type="entry name" value="ADENOSYLCOBINAMIDE-GDP RIBAZOLETRANSFERASE"/>
    <property type="match status" value="1"/>
</dbReference>
<reference evidence="20 21" key="1">
    <citation type="submission" date="2018-06" db="EMBL/GenBank/DDBJ databases">
        <authorList>
            <consortium name="Pathogen Informatics"/>
            <person name="Doyle S."/>
        </authorList>
    </citation>
    <scope>NUCLEOTIDE SEQUENCE [LARGE SCALE GENOMIC DNA]</scope>
    <source>
        <strain evidence="20 21">NCTC10571</strain>
    </source>
</reference>
<accession>A0A378NQX3</accession>
<dbReference type="EMBL" id="UGPP01000001">
    <property type="protein sequence ID" value="STY70237.1"/>
    <property type="molecule type" value="Genomic_DNA"/>
</dbReference>
<evidence type="ECO:0000256" key="2">
    <source>
        <dbReference type="ARBA" id="ARBA00004651"/>
    </source>
</evidence>
<proteinExistence type="inferred from homology"/>
<feature type="transmembrane region" description="Helical" evidence="19">
    <location>
        <begin position="196"/>
        <end position="226"/>
    </location>
</feature>
<evidence type="ECO:0000256" key="10">
    <source>
        <dbReference type="ARBA" id="ARBA00022692"/>
    </source>
</evidence>
<dbReference type="GO" id="GO:0051073">
    <property type="term" value="F:adenosylcobinamide-GDP ribazoletransferase activity"/>
    <property type="evidence" value="ECO:0007669"/>
    <property type="project" value="UniProtKB-UniRule"/>
</dbReference>
<evidence type="ECO:0000256" key="6">
    <source>
        <dbReference type="ARBA" id="ARBA00015850"/>
    </source>
</evidence>
<evidence type="ECO:0000313" key="21">
    <source>
        <dbReference type="Proteomes" id="UP000255234"/>
    </source>
</evidence>
<dbReference type="PANTHER" id="PTHR34148:SF1">
    <property type="entry name" value="ADENOSYLCOBINAMIDE-GDP RIBAZOLETRANSFERASE"/>
    <property type="match status" value="1"/>
</dbReference>
<feature type="transmembrane region" description="Helical" evidence="19">
    <location>
        <begin position="152"/>
        <end position="175"/>
    </location>
</feature>
<evidence type="ECO:0000256" key="3">
    <source>
        <dbReference type="ARBA" id="ARBA00004663"/>
    </source>
</evidence>
<evidence type="ECO:0000256" key="5">
    <source>
        <dbReference type="ARBA" id="ARBA00013200"/>
    </source>
</evidence>
<keyword evidence="8 19" id="KW-0169">Cobalamin biosynthesis</keyword>
<keyword evidence="7 19" id="KW-1003">Cell membrane</keyword>
<evidence type="ECO:0000313" key="20">
    <source>
        <dbReference type="EMBL" id="STY70237.1"/>
    </source>
</evidence>
<evidence type="ECO:0000256" key="4">
    <source>
        <dbReference type="ARBA" id="ARBA00010561"/>
    </source>
</evidence>
<comment type="subcellular location">
    <subcellularLocation>
        <location evidence="2 19">Cell membrane</location>
        <topology evidence="2 19">Multi-pass membrane protein</topology>
    </subcellularLocation>
</comment>
<sequence>MNNFLLGLQFLTRITIKKNLDWSEKACGGSVKFFPLIGAILGIIYVLVGYVIYYLLPSFNIYLSAHLIGFILLFCNIFLTGALHCDGFTDTMDGILSGRKRERILEIMKDSRVGAHGATCLILVLIGKYSMFTDLMVNQNIYITHAQFFNSLFALFLMPIIARCCMSIAVVLFPYARKEGLGKAFHEYSSKKSMAFALLFTFIISLLLGTIGVIALIFTIIVMYLFNRYVANLIGGLTGDVYGATAEIGELVVLFVFVLAQSFI</sequence>
<dbReference type="InterPro" id="IPR003805">
    <property type="entry name" value="CobS"/>
</dbReference>
<dbReference type="Pfam" id="PF02654">
    <property type="entry name" value="CobS"/>
    <property type="match status" value="1"/>
</dbReference>
<organism evidence="20 21">
    <name type="scientific">Megamonas hypermegale</name>
    <dbReference type="NCBI Taxonomy" id="158847"/>
    <lineage>
        <taxon>Bacteria</taxon>
        <taxon>Bacillati</taxon>
        <taxon>Bacillota</taxon>
        <taxon>Negativicutes</taxon>
        <taxon>Selenomonadales</taxon>
        <taxon>Selenomonadaceae</taxon>
        <taxon>Megamonas</taxon>
    </lineage>
</organism>
<dbReference type="UniPathway" id="UPA00148">
    <property type="reaction ID" value="UER00238"/>
</dbReference>
<keyword evidence="11 19" id="KW-0460">Magnesium</keyword>
<keyword evidence="13 19" id="KW-0472">Membrane</keyword>
<feature type="transmembrane region" description="Helical" evidence="19">
    <location>
        <begin position="113"/>
        <end position="132"/>
    </location>
</feature>
<evidence type="ECO:0000256" key="11">
    <source>
        <dbReference type="ARBA" id="ARBA00022842"/>
    </source>
</evidence>
<keyword evidence="9 19" id="KW-0808">Transferase</keyword>
<evidence type="ECO:0000256" key="17">
    <source>
        <dbReference type="ARBA" id="ARBA00048623"/>
    </source>
</evidence>
<evidence type="ECO:0000256" key="8">
    <source>
        <dbReference type="ARBA" id="ARBA00022573"/>
    </source>
</evidence>